<organism evidence="5">
    <name type="scientific">Strongylocentrotus purpuratus</name>
    <name type="common">Purple sea urchin</name>
    <dbReference type="NCBI Taxonomy" id="7668"/>
    <lineage>
        <taxon>Eukaryota</taxon>
        <taxon>Metazoa</taxon>
        <taxon>Echinodermata</taxon>
        <taxon>Eleutherozoa</taxon>
        <taxon>Echinozoa</taxon>
        <taxon>Echinoidea</taxon>
        <taxon>Euechinoidea</taxon>
        <taxon>Echinacea</taxon>
        <taxon>Camarodonta</taxon>
        <taxon>Echinidea</taxon>
        <taxon>Strongylocentrotidae</taxon>
        <taxon>Strongylocentrotus</taxon>
    </lineage>
</organism>
<dbReference type="InterPro" id="IPR003417">
    <property type="entry name" value="CBF_beta"/>
</dbReference>
<reference evidence="6" key="3">
    <citation type="submission" date="2021-01" db="UniProtKB">
        <authorList>
            <consortium name="EnsemblMetazoa"/>
        </authorList>
    </citation>
    <scope>IDENTIFICATION</scope>
</reference>
<dbReference type="eggNOG" id="KOG4785">
    <property type="taxonomic scope" value="Eukaryota"/>
</dbReference>
<name>Q2F7Z1_STRPU</name>
<evidence type="ECO:0000256" key="2">
    <source>
        <dbReference type="ARBA" id="ARBA00023242"/>
    </source>
</evidence>
<sequence>MPRVVPDQRSKFENDELFRKLGRDSELRYTGYRDRAQEERQMRFVNSCREGHAQLSFVATGTNLHLQFYPNSWSETTDRKPTKEYVDFDKEIGKVCLKSQFILNGVCVIWRGYIDLNRLDGVGHVEFDSQRAKEEDEIYRATMEQQNRRLREFEERTMLHRKEFEQQVGREVST</sequence>
<dbReference type="EMBL" id="DQ205186">
    <property type="protein sequence ID" value="ABB05177.1"/>
    <property type="molecule type" value="mRNA"/>
</dbReference>
<dbReference type="InterPro" id="IPR036552">
    <property type="entry name" value="CBF_bsu_sf"/>
</dbReference>
<dbReference type="Pfam" id="PF02312">
    <property type="entry name" value="CBF_beta"/>
    <property type="match status" value="1"/>
</dbReference>
<dbReference type="PANTHER" id="PTHR10276:SF3">
    <property type="entry name" value="CORE-BINDING FACTOR SUBUNIT BETA"/>
    <property type="match status" value="1"/>
</dbReference>
<evidence type="ECO:0000313" key="7">
    <source>
        <dbReference type="Proteomes" id="UP000007110"/>
    </source>
</evidence>
<dbReference type="CTD" id="865"/>
<evidence type="ECO:0000313" key="5">
    <source>
        <dbReference type="EMBL" id="ABB05177.1"/>
    </source>
</evidence>
<dbReference type="GeneID" id="574826"/>
<comment type="similarity">
    <text evidence="3">Belongs to the CBF-beta family.</text>
</comment>
<reference evidence="7" key="2">
    <citation type="submission" date="2015-02" db="EMBL/GenBank/DDBJ databases">
        <title>Genome sequencing for Strongylocentrotus purpuratus.</title>
        <authorList>
            <person name="Murali S."/>
            <person name="Liu Y."/>
            <person name="Vee V."/>
            <person name="English A."/>
            <person name="Wang M."/>
            <person name="Skinner E."/>
            <person name="Han Y."/>
            <person name="Muzny D.M."/>
            <person name="Worley K.C."/>
            <person name="Gibbs R.A."/>
        </authorList>
    </citation>
    <scope>NUCLEOTIDE SEQUENCE</scope>
</reference>
<dbReference type="InParanoid" id="Q2F7Z1"/>
<evidence type="ECO:0000313" key="6">
    <source>
        <dbReference type="EnsemblMetazoa" id="NP_001035104"/>
    </source>
</evidence>
<dbReference type="FunCoup" id="Q2F7Z1">
    <property type="interactions" value="1291"/>
</dbReference>
<comment type="subcellular location">
    <subcellularLocation>
        <location evidence="1">Nucleus</location>
    </subcellularLocation>
</comment>
<keyword evidence="7" id="KW-1185">Reference proteome</keyword>
<feature type="coiled-coil region" evidence="4">
    <location>
        <begin position="136"/>
        <end position="163"/>
    </location>
</feature>
<dbReference type="Gene3D" id="2.40.250.10">
    <property type="entry name" value="Core binding factor, beta subunit"/>
    <property type="match status" value="1"/>
</dbReference>
<protein>
    <submittedName>
        <fullName evidence="5">Runx transcription factor dimeric partner CBF-beta</fullName>
    </submittedName>
</protein>
<dbReference type="PANTHER" id="PTHR10276">
    <property type="entry name" value="CORE-BINDING FACTOR, BETA SUBUNIT"/>
    <property type="match status" value="1"/>
</dbReference>
<accession>Q2F7Z1</accession>
<dbReference type="AlphaFoldDB" id="Q2F7Z1"/>
<dbReference type="GO" id="GO:0003713">
    <property type="term" value="F:transcription coactivator activity"/>
    <property type="evidence" value="ECO:0000318"/>
    <property type="project" value="GO_Central"/>
</dbReference>
<dbReference type="OMA" id="YAEISMV"/>
<dbReference type="EnsemblMetazoa" id="NM_001040015">
    <property type="protein sequence ID" value="NP_001035104"/>
    <property type="gene ID" value="LOC574826"/>
</dbReference>
<dbReference type="SUPFAM" id="SSF50723">
    <property type="entry name" value="Core binding factor beta, CBF"/>
    <property type="match status" value="1"/>
</dbReference>
<dbReference type="FunFam" id="2.40.250.10:FF:000001">
    <property type="entry name" value="Core-binding factor subunit beta"/>
    <property type="match status" value="1"/>
</dbReference>
<dbReference type="HOGENOM" id="CLU_074992_1_0_1"/>
<evidence type="ECO:0000256" key="3">
    <source>
        <dbReference type="ARBA" id="ARBA00025734"/>
    </source>
</evidence>
<dbReference type="OrthoDB" id="10026505at2759"/>
<keyword evidence="2" id="KW-0539">Nucleus</keyword>
<dbReference type="KEGG" id="spu:574826"/>
<dbReference type="GO" id="GO:0006357">
    <property type="term" value="P:regulation of transcription by RNA polymerase II"/>
    <property type="evidence" value="ECO:0000318"/>
    <property type="project" value="GO_Central"/>
</dbReference>
<dbReference type="RefSeq" id="NP_001035104.1">
    <property type="nucleotide sequence ID" value="NM_001040015.1"/>
</dbReference>
<dbReference type="STRING" id="7668.Q2F7Z1"/>
<keyword evidence="4" id="KW-0175">Coiled coil</keyword>
<dbReference type="GO" id="GO:0016513">
    <property type="term" value="C:core-binding factor complex"/>
    <property type="evidence" value="ECO:0000318"/>
    <property type="project" value="GO_Central"/>
</dbReference>
<dbReference type="Proteomes" id="UP000007110">
    <property type="component" value="Unassembled WGS sequence"/>
</dbReference>
<reference evidence="5" key="1">
    <citation type="journal article" date="2006" name="BMC Biol.">
        <title>CBFbeta is a facultative Runx partner in the sea urchin embryo.</title>
        <authorList>
            <person name="Robertson A.J."/>
            <person name="Dickey-Sims C."/>
            <person name="Ransick A."/>
            <person name="Rupp D.E."/>
            <person name="McCarthy J.J."/>
            <person name="Coffman J.A."/>
        </authorList>
    </citation>
    <scope>NUCLEOTIDE SEQUENCE</scope>
</reference>
<evidence type="ECO:0000256" key="1">
    <source>
        <dbReference type="ARBA" id="ARBA00004123"/>
    </source>
</evidence>
<evidence type="ECO:0000256" key="4">
    <source>
        <dbReference type="SAM" id="Coils"/>
    </source>
</evidence>
<proteinExistence type="evidence at transcript level"/>